<protein>
    <recommendedName>
        <fullName evidence="2">CCD97-like C-terminal domain-containing protein</fullName>
    </recommendedName>
</protein>
<dbReference type="Proteomes" id="UP001320245">
    <property type="component" value="Unassembled WGS sequence"/>
</dbReference>
<comment type="caution">
    <text evidence="3">The sequence shown here is derived from an EMBL/GenBank/DDBJ whole genome shotgun (WGS) entry which is preliminary data.</text>
</comment>
<feature type="compositionally biased region" description="Pro residues" evidence="1">
    <location>
        <begin position="27"/>
        <end position="39"/>
    </location>
</feature>
<evidence type="ECO:0000256" key="1">
    <source>
        <dbReference type="SAM" id="MobiDB-lite"/>
    </source>
</evidence>
<accession>A0AAN9TX11</accession>
<keyword evidence="4" id="KW-1185">Reference proteome</keyword>
<dbReference type="Pfam" id="PF09747">
    <property type="entry name" value="CCD97-like_C"/>
    <property type="match status" value="1"/>
</dbReference>
<evidence type="ECO:0000259" key="2">
    <source>
        <dbReference type="Pfam" id="PF09747"/>
    </source>
</evidence>
<dbReference type="InterPro" id="IPR018613">
    <property type="entry name" value="Ccdc97-like"/>
</dbReference>
<dbReference type="PANTHER" id="PTHR31840">
    <property type="entry name" value="COILED-COIL DOMAIN-CONTAINING PROTEIN 97"/>
    <property type="match status" value="1"/>
</dbReference>
<feature type="region of interest" description="Disordered" evidence="1">
    <location>
        <begin position="200"/>
        <end position="267"/>
    </location>
</feature>
<feature type="domain" description="CCD97-like C-terminal" evidence="2">
    <location>
        <begin position="52"/>
        <end position="229"/>
    </location>
</feature>
<feature type="compositionally biased region" description="Acidic residues" evidence="1">
    <location>
        <begin position="223"/>
        <end position="246"/>
    </location>
</feature>
<evidence type="ECO:0000313" key="4">
    <source>
        <dbReference type="Proteomes" id="UP001320245"/>
    </source>
</evidence>
<gene>
    <name evidence="3" type="ORF">SLS53_008800</name>
</gene>
<feature type="compositionally biased region" description="Acidic residues" evidence="1">
    <location>
        <begin position="200"/>
        <end position="215"/>
    </location>
</feature>
<dbReference type="AlphaFoldDB" id="A0AAN9TX11"/>
<sequence>MSPNNGDGDGDNIMEDGTSTGHSSPASPDPFSRPRPLPARSPEQVARLRVQNRRREYLQKNPSYFNSVEHELADPDLYDILVRRFQTPAEREAEGKSRGWGKVLESSLIRSEARLERVASSYTGDVPPPPSAAAAAAAAARKTSSLTEGNDNGTAAATTAPAGFTLDAADLVDSKPATQEEGRAAWKDFLRERFVNGGDEDFDYAAVDGNEEFDEMEQRDRDEEWFDEEDPEWADDSEDDDDEEGSGETRRAKRERILTGETGVQDY</sequence>
<reference evidence="3 4" key="1">
    <citation type="journal article" date="2023" name="PLoS ONE">
        <title>Cytospora paraplurivora sp. nov. isolated from orchards with fruit tree decline syndrome in Ontario, Canada.</title>
        <authorList>
            <person name="Ilyukhin E."/>
            <person name="Nguyen H.D.T."/>
            <person name="Castle A.J."/>
            <person name="Ellouze W."/>
        </authorList>
    </citation>
    <scope>NUCLEOTIDE SEQUENCE [LARGE SCALE GENOMIC DNA]</scope>
    <source>
        <strain evidence="3 4">FDS-564</strain>
    </source>
</reference>
<dbReference type="EMBL" id="JAJSPL020000057">
    <property type="protein sequence ID" value="KAK7731082.1"/>
    <property type="molecule type" value="Genomic_DNA"/>
</dbReference>
<feature type="region of interest" description="Disordered" evidence="1">
    <location>
        <begin position="120"/>
        <end position="163"/>
    </location>
</feature>
<feature type="compositionally biased region" description="Basic and acidic residues" evidence="1">
    <location>
        <begin position="247"/>
        <end position="258"/>
    </location>
</feature>
<feature type="region of interest" description="Disordered" evidence="1">
    <location>
        <begin position="1"/>
        <end position="45"/>
    </location>
</feature>
<dbReference type="PANTHER" id="PTHR31840:SF1">
    <property type="entry name" value="COILED-COIL DOMAIN-CONTAINING PROTEIN 97"/>
    <property type="match status" value="1"/>
</dbReference>
<evidence type="ECO:0000313" key="3">
    <source>
        <dbReference type="EMBL" id="KAK7731082.1"/>
    </source>
</evidence>
<feature type="compositionally biased region" description="Polar residues" evidence="1">
    <location>
        <begin position="142"/>
        <end position="153"/>
    </location>
</feature>
<organism evidence="3 4">
    <name type="scientific">Cytospora paraplurivora</name>
    <dbReference type="NCBI Taxonomy" id="2898453"/>
    <lineage>
        <taxon>Eukaryota</taxon>
        <taxon>Fungi</taxon>
        <taxon>Dikarya</taxon>
        <taxon>Ascomycota</taxon>
        <taxon>Pezizomycotina</taxon>
        <taxon>Sordariomycetes</taxon>
        <taxon>Sordariomycetidae</taxon>
        <taxon>Diaporthales</taxon>
        <taxon>Cytosporaceae</taxon>
        <taxon>Cytospora</taxon>
    </lineage>
</organism>
<dbReference type="InterPro" id="IPR040233">
    <property type="entry name" value="CCD97-like_C"/>
</dbReference>
<proteinExistence type="predicted"/>
<feature type="compositionally biased region" description="Polar residues" evidence="1">
    <location>
        <begin position="17"/>
        <end position="26"/>
    </location>
</feature>
<name>A0AAN9TX11_9PEZI</name>